<protein>
    <submittedName>
        <fullName evidence="2">Uncharacterized protein</fullName>
    </submittedName>
</protein>
<evidence type="ECO:0000313" key="3">
    <source>
        <dbReference type="Proteomes" id="UP000004995"/>
    </source>
</evidence>
<organism evidence="2 3">
    <name type="scientific">Setaria italica</name>
    <name type="common">Foxtail millet</name>
    <name type="synonym">Panicum italicum</name>
    <dbReference type="NCBI Taxonomy" id="4555"/>
    <lineage>
        <taxon>Eukaryota</taxon>
        <taxon>Viridiplantae</taxon>
        <taxon>Streptophyta</taxon>
        <taxon>Embryophyta</taxon>
        <taxon>Tracheophyta</taxon>
        <taxon>Spermatophyta</taxon>
        <taxon>Magnoliopsida</taxon>
        <taxon>Liliopsida</taxon>
        <taxon>Poales</taxon>
        <taxon>Poaceae</taxon>
        <taxon>PACMAD clade</taxon>
        <taxon>Panicoideae</taxon>
        <taxon>Panicodae</taxon>
        <taxon>Paniceae</taxon>
        <taxon>Cenchrinae</taxon>
        <taxon>Setaria</taxon>
    </lineage>
</organism>
<dbReference type="HOGENOM" id="CLU_2890106_0_0_1"/>
<keyword evidence="1" id="KW-0472">Membrane</keyword>
<reference evidence="3" key="1">
    <citation type="journal article" date="2012" name="Nat. Biotechnol.">
        <title>Reference genome sequence of the model plant Setaria.</title>
        <authorList>
            <person name="Bennetzen J.L."/>
            <person name="Schmutz J."/>
            <person name="Wang H."/>
            <person name="Percifield R."/>
            <person name="Hawkins J."/>
            <person name="Pontaroli A.C."/>
            <person name="Estep M."/>
            <person name="Feng L."/>
            <person name="Vaughn J.N."/>
            <person name="Grimwood J."/>
            <person name="Jenkins J."/>
            <person name="Barry K."/>
            <person name="Lindquist E."/>
            <person name="Hellsten U."/>
            <person name="Deshpande S."/>
            <person name="Wang X."/>
            <person name="Wu X."/>
            <person name="Mitros T."/>
            <person name="Triplett J."/>
            <person name="Yang X."/>
            <person name="Ye C.Y."/>
            <person name="Mauro-Herrera M."/>
            <person name="Wang L."/>
            <person name="Li P."/>
            <person name="Sharma M."/>
            <person name="Sharma R."/>
            <person name="Ronald P.C."/>
            <person name="Panaud O."/>
            <person name="Kellogg E.A."/>
            <person name="Brutnell T.P."/>
            <person name="Doust A.N."/>
            <person name="Tuskan G.A."/>
            <person name="Rokhsar D."/>
            <person name="Devos K.M."/>
        </authorList>
    </citation>
    <scope>NUCLEOTIDE SEQUENCE [LARGE SCALE GENOMIC DNA]</scope>
    <source>
        <strain evidence="3">cv. Yugu1</strain>
    </source>
</reference>
<name>K4AHS4_SETIT</name>
<proteinExistence type="predicted"/>
<keyword evidence="1" id="KW-1133">Transmembrane helix</keyword>
<dbReference type="EMBL" id="AGNK02006064">
    <property type="status" value="NOT_ANNOTATED_CDS"/>
    <property type="molecule type" value="Genomic_DNA"/>
</dbReference>
<feature type="transmembrane region" description="Helical" evidence="1">
    <location>
        <begin position="35"/>
        <end position="56"/>
    </location>
</feature>
<dbReference type="Gramene" id="KQK91789">
    <property type="protein sequence ID" value="KQK91789"/>
    <property type="gene ID" value="SETIT_038431mg"/>
</dbReference>
<keyword evidence="1" id="KW-0812">Transmembrane</keyword>
<dbReference type="AlphaFoldDB" id="K4AHS4"/>
<keyword evidence="3" id="KW-1185">Reference proteome</keyword>
<evidence type="ECO:0000256" key="1">
    <source>
        <dbReference type="SAM" id="Phobius"/>
    </source>
</evidence>
<evidence type="ECO:0000313" key="2">
    <source>
        <dbReference type="EnsemblPlants" id="KQK91789"/>
    </source>
</evidence>
<sequence>MAMDEAAEGSRLLLQEEGGGGDQEPLLLPQVRSPFPFFLLLCVWFKFYCAACRFILASLRDCS</sequence>
<dbReference type="EnsemblPlants" id="KQK91789">
    <property type="protein sequence ID" value="KQK91789"/>
    <property type="gene ID" value="SETIT_038431mg"/>
</dbReference>
<dbReference type="InParanoid" id="K4AHS4"/>
<reference evidence="2" key="2">
    <citation type="submission" date="2018-08" db="UniProtKB">
        <authorList>
            <consortium name="EnsemblPlants"/>
        </authorList>
    </citation>
    <scope>IDENTIFICATION</scope>
    <source>
        <strain evidence="2">Yugu1</strain>
    </source>
</reference>
<dbReference type="Proteomes" id="UP000004995">
    <property type="component" value="Unassembled WGS sequence"/>
</dbReference>
<accession>K4AHS4</accession>